<sequence>MNQSILNTKSLKILVLSISLLTTLGIDFLVSNNIKKSFVFSPYVEAQTISKINEAKVFFDRASMKYGDKAIADYTEAIRLNPKYYEAFFRRGLSKSILGDSYGAISDYTEAIRINPKYGDAYFARGLSRSLKDNYGAIADYTEAIRFKPKHTVMESIYESRGNAKSRLGDYYGAIADWDETIRLNPKYSFMVYLNRGIAKAETKDTYGAIFDYTEAIRLYPQFADAYFYRGLAKFSLLDKRGAIND</sequence>
<name>A0ABX1LNM8_9CYAN</name>
<dbReference type="RefSeq" id="WP_169362156.1">
    <property type="nucleotide sequence ID" value="NZ_JAAVJL010000001.1"/>
</dbReference>
<dbReference type="PANTHER" id="PTHR44858:SF1">
    <property type="entry name" value="UDP-N-ACETYLGLUCOSAMINE--PEPTIDE N-ACETYLGLUCOSAMINYLTRANSFERASE SPINDLY-RELATED"/>
    <property type="match status" value="1"/>
</dbReference>
<keyword evidence="5" id="KW-1185">Reference proteome</keyword>
<dbReference type="Proteomes" id="UP000738376">
    <property type="component" value="Unassembled WGS sequence"/>
</dbReference>
<dbReference type="PANTHER" id="PTHR44858">
    <property type="entry name" value="TETRATRICOPEPTIDE REPEAT PROTEIN 6"/>
    <property type="match status" value="1"/>
</dbReference>
<protein>
    <submittedName>
        <fullName evidence="4">Tetratricopeptide repeat protein</fullName>
    </submittedName>
</protein>
<dbReference type="Gene3D" id="1.25.40.10">
    <property type="entry name" value="Tetratricopeptide repeat domain"/>
    <property type="match status" value="3"/>
</dbReference>
<organism evidence="4 5">
    <name type="scientific">Pseudanabaena yagii GIHE-NHR1</name>
    <dbReference type="NCBI Taxonomy" id="2722753"/>
    <lineage>
        <taxon>Bacteria</taxon>
        <taxon>Bacillati</taxon>
        <taxon>Cyanobacteriota</taxon>
        <taxon>Cyanophyceae</taxon>
        <taxon>Pseudanabaenales</taxon>
        <taxon>Pseudanabaenaceae</taxon>
        <taxon>Pseudanabaena</taxon>
        <taxon>Pseudanabaena yagii</taxon>
    </lineage>
</organism>
<evidence type="ECO:0000256" key="2">
    <source>
        <dbReference type="ARBA" id="ARBA00022803"/>
    </source>
</evidence>
<gene>
    <name evidence="4" type="ORF">HC246_03390</name>
</gene>
<evidence type="ECO:0000256" key="1">
    <source>
        <dbReference type="ARBA" id="ARBA00022737"/>
    </source>
</evidence>
<keyword evidence="1" id="KW-0677">Repeat</keyword>
<reference evidence="4 5" key="1">
    <citation type="submission" date="2020-03" db="EMBL/GenBank/DDBJ databases">
        <title>Draft Genome Sequence of 2-Methylisoborneol Producing Pseudanabaena yagii Strain GIHE-NHR1 Isolated from North Han River in South Korea.</title>
        <authorList>
            <person name="Jeong J."/>
        </authorList>
    </citation>
    <scope>NUCLEOTIDE SEQUENCE [LARGE SCALE GENOMIC DNA]</scope>
    <source>
        <strain evidence="4 5">GIHE-NHR1</strain>
    </source>
</reference>
<dbReference type="SUPFAM" id="SSF48439">
    <property type="entry name" value="Protein prenylyltransferase"/>
    <property type="match status" value="1"/>
</dbReference>
<evidence type="ECO:0000256" key="3">
    <source>
        <dbReference type="PROSITE-ProRule" id="PRU00339"/>
    </source>
</evidence>
<dbReference type="InterPro" id="IPR019734">
    <property type="entry name" value="TPR_rpt"/>
</dbReference>
<evidence type="ECO:0000313" key="5">
    <source>
        <dbReference type="Proteomes" id="UP000738376"/>
    </source>
</evidence>
<accession>A0ABX1LNM8</accession>
<dbReference type="EMBL" id="JAAVJL010000001">
    <property type="protein sequence ID" value="NMF57081.1"/>
    <property type="molecule type" value="Genomic_DNA"/>
</dbReference>
<dbReference type="InterPro" id="IPR011990">
    <property type="entry name" value="TPR-like_helical_dom_sf"/>
</dbReference>
<feature type="repeat" description="TPR" evidence="3">
    <location>
        <begin position="155"/>
        <end position="188"/>
    </location>
</feature>
<dbReference type="SMART" id="SM00028">
    <property type="entry name" value="TPR"/>
    <property type="match status" value="5"/>
</dbReference>
<comment type="caution">
    <text evidence="4">The sequence shown here is derived from an EMBL/GenBank/DDBJ whole genome shotgun (WGS) entry which is preliminary data.</text>
</comment>
<dbReference type="PROSITE" id="PS50005">
    <property type="entry name" value="TPR"/>
    <property type="match status" value="2"/>
</dbReference>
<dbReference type="Pfam" id="PF13181">
    <property type="entry name" value="TPR_8"/>
    <property type="match status" value="1"/>
</dbReference>
<proteinExistence type="predicted"/>
<keyword evidence="2 3" id="KW-0802">TPR repeat</keyword>
<evidence type="ECO:0000313" key="4">
    <source>
        <dbReference type="EMBL" id="NMF57081.1"/>
    </source>
</evidence>
<dbReference type="InterPro" id="IPR050498">
    <property type="entry name" value="Ycf3"/>
</dbReference>
<feature type="repeat" description="TPR" evidence="3">
    <location>
        <begin position="85"/>
        <end position="118"/>
    </location>
</feature>